<reference evidence="2 4" key="1">
    <citation type="submission" date="2017-06" db="EMBL/GenBank/DDBJ databases">
        <title>Complete genome of Francisella adeliensis.</title>
        <authorList>
            <person name="Vallesi A."/>
            <person name="Sjodin A."/>
        </authorList>
    </citation>
    <scope>NUCLEOTIDE SEQUENCE [LARGE SCALE GENOMIC DNA]</scope>
    <source>
        <strain evidence="2 4">FDC440</strain>
    </source>
</reference>
<dbReference type="AlphaFoldDB" id="A0A2Z4XY76"/>
<evidence type="ECO:0000256" key="1">
    <source>
        <dbReference type="SAM" id="Phobius"/>
    </source>
</evidence>
<accession>A0A2Z4XY76</accession>
<sequence length="545" mass="60715">MKQLSVKNRGSALLTSLIFAFVIMIVISSLAYNFRTGTLSINSLANQNINTQIDEGYIHDNLFEQDYTQTIDENIDDARFVTTPTRVEFPFLSNSSAKLYEGEPFFTSYELEHNFFYETVLQRTVNMIINGIEYNNFYTQYEEDIYPINVPYLNRSALSSQDATHKLDNGEINESQIGYIGYLMKDSTNLDYNVSGNTGSLAVPNDINTDYKFSVGWDIVDGLRSFFLAVYNTDKVYTSSTTLDNLLNHGGQATTDLGNFELITGIPSGSSASSGSIILMKWYHDNSQAVPKPLVLRKIDRSGQHELDAYSPGYNSGNNSYEASLFDTFTSDTDFSSGSVFIVSPDWDANLGSAPPLVIENKNLLDFNRDGNYRFGDGTGSTNTQLQYAGEFEPLLVRRNESELFLILYDTDYLYRYIYSSANNPVLAITPLTSYAAGGAIHKVIVRFGALFIFNNAFCYVVNFDDNAQILSRLNIASDQNYQVLRDGSGEIYIMPNGLECMIDGNCNSANRIYISSGCTGFDCDAVAKLNSLSNILGLIYEGTD</sequence>
<keyword evidence="1" id="KW-1133">Transmembrane helix</keyword>
<name>A0A2Z4XY76_9GAMM</name>
<evidence type="ECO:0000313" key="3">
    <source>
        <dbReference type="EMBL" id="QIW11670.1"/>
    </source>
</evidence>
<dbReference type="KEGG" id="fad:CDH04_02995"/>
<feature type="transmembrane region" description="Helical" evidence="1">
    <location>
        <begin position="12"/>
        <end position="34"/>
    </location>
</feature>
<proteinExistence type="predicted"/>
<evidence type="ECO:0000313" key="4">
    <source>
        <dbReference type="Proteomes" id="UP000251120"/>
    </source>
</evidence>
<dbReference type="Proteomes" id="UP000251120">
    <property type="component" value="Chromosome"/>
</dbReference>
<dbReference type="Proteomes" id="UP000681131">
    <property type="component" value="Chromosome"/>
</dbReference>
<evidence type="ECO:0000313" key="2">
    <source>
        <dbReference type="EMBL" id="AXA33442.1"/>
    </source>
</evidence>
<protein>
    <submittedName>
        <fullName evidence="2">Uncharacterized protein</fullName>
    </submittedName>
</protein>
<reference evidence="3 5" key="2">
    <citation type="submission" date="2019-08" db="EMBL/GenBank/DDBJ databases">
        <title>Complete genome sequences of Francisella adeliensis (FSC1325 and FSC1326).</title>
        <authorList>
            <person name="Ohrman C."/>
            <person name="Uneklint I."/>
            <person name="Vallesi A."/>
            <person name="Karlsson L."/>
            <person name="Sjodin A."/>
        </authorList>
    </citation>
    <scope>NUCLEOTIDE SEQUENCE [LARGE SCALE GENOMIC DNA]</scope>
    <source>
        <strain evidence="3 5">FSC1325</strain>
    </source>
</reference>
<dbReference type="EMBL" id="CP021781">
    <property type="protein sequence ID" value="AXA33442.1"/>
    <property type="molecule type" value="Genomic_DNA"/>
</dbReference>
<keyword evidence="1" id="KW-0472">Membrane</keyword>
<evidence type="ECO:0000313" key="5">
    <source>
        <dbReference type="Proteomes" id="UP000681131"/>
    </source>
</evidence>
<dbReference type="OrthoDB" id="5605656at2"/>
<keyword evidence="5" id="KW-1185">Reference proteome</keyword>
<dbReference type="EMBL" id="CP043424">
    <property type="protein sequence ID" value="QIW11670.1"/>
    <property type="molecule type" value="Genomic_DNA"/>
</dbReference>
<organism evidence="2 4">
    <name type="scientific">Francisella adeliensis</name>
    <dbReference type="NCBI Taxonomy" id="2007306"/>
    <lineage>
        <taxon>Bacteria</taxon>
        <taxon>Pseudomonadati</taxon>
        <taxon>Pseudomonadota</taxon>
        <taxon>Gammaproteobacteria</taxon>
        <taxon>Thiotrichales</taxon>
        <taxon>Francisellaceae</taxon>
        <taxon>Francisella</taxon>
    </lineage>
</organism>
<keyword evidence="1" id="KW-0812">Transmembrane</keyword>
<gene>
    <name evidence="2" type="ORF">CDH04_02995</name>
    <name evidence="3" type="ORF">FZC43_02995</name>
</gene>
<dbReference type="RefSeq" id="WP_112869615.1">
    <property type="nucleotide sequence ID" value="NZ_CP021781.1"/>
</dbReference>